<dbReference type="CDD" id="cd00590">
    <property type="entry name" value="RRM_SF"/>
    <property type="match status" value="1"/>
</dbReference>
<gene>
    <name evidence="2" type="ORF">HRI_004912700</name>
</gene>
<dbReference type="InterPro" id="IPR000504">
    <property type="entry name" value="RRM_dom"/>
</dbReference>
<dbReference type="InterPro" id="IPR035979">
    <property type="entry name" value="RBD_domain_sf"/>
</dbReference>
<organism evidence="2 3">
    <name type="scientific">Hibiscus trionum</name>
    <name type="common">Flower of an hour</name>
    <dbReference type="NCBI Taxonomy" id="183268"/>
    <lineage>
        <taxon>Eukaryota</taxon>
        <taxon>Viridiplantae</taxon>
        <taxon>Streptophyta</taxon>
        <taxon>Embryophyta</taxon>
        <taxon>Tracheophyta</taxon>
        <taxon>Spermatophyta</taxon>
        <taxon>Magnoliopsida</taxon>
        <taxon>eudicotyledons</taxon>
        <taxon>Gunneridae</taxon>
        <taxon>Pentapetalae</taxon>
        <taxon>rosids</taxon>
        <taxon>malvids</taxon>
        <taxon>Malvales</taxon>
        <taxon>Malvaceae</taxon>
        <taxon>Malvoideae</taxon>
        <taxon>Hibiscus</taxon>
    </lineage>
</organism>
<feature type="domain" description="RRM" evidence="1">
    <location>
        <begin position="27"/>
        <end position="85"/>
    </location>
</feature>
<dbReference type="OrthoDB" id="10259687at2759"/>
<dbReference type="AlphaFoldDB" id="A0A9W7JET0"/>
<dbReference type="GO" id="GO:0003723">
    <property type="term" value="F:RNA binding"/>
    <property type="evidence" value="ECO:0007669"/>
    <property type="project" value="InterPro"/>
</dbReference>
<evidence type="ECO:0000313" key="3">
    <source>
        <dbReference type="Proteomes" id="UP001165190"/>
    </source>
</evidence>
<dbReference type="Pfam" id="PF00076">
    <property type="entry name" value="RRM_1"/>
    <property type="match status" value="1"/>
</dbReference>
<comment type="caution">
    <text evidence="2">The sequence shown here is derived from an EMBL/GenBank/DDBJ whole genome shotgun (WGS) entry which is preliminary data.</text>
</comment>
<accession>A0A9W7JET0</accession>
<sequence>MERKGERKWASKDDRSLEVDDGNWSTFIDNLSRRVPRTALWELFNHHGKVRKFFKPSVNRKPKYKDNTFAIVHFRSHEDMRKAIYD</sequence>
<dbReference type="Gene3D" id="3.30.70.330">
    <property type="match status" value="1"/>
</dbReference>
<dbReference type="InterPro" id="IPR012677">
    <property type="entry name" value="Nucleotide-bd_a/b_plait_sf"/>
</dbReference>
<dbReference type="EMBL" id="BSYR01000064">
    <property type="protein sequence ID" value="GMJ12435.1"/>
    <property type="molecule type" value="Genomic_DNA"/>
</dbReference>
<proteinExistence type="predicted"/>
<reference evidence="2" key="1">
    <citation type="submission" date="2023-05" db="EMBL/GenBank/DDBJ databases">
        <title>Genome and transcriptome analyses reveal genes involved in the formation of fine ridges on petal epidermal cells in Hibiscus trionum.</title>
        <authorList>
            <person name="Koshimizu S."/>
            <person name="Masuda S."/>
            <person name="Ishii T."/>
            <person name="Shirasu K."/>
            <person name="Hoshino A."/>
            <person name="Arita M."/>
        </authorList>
    </citation>
    <scope>NUCLEOTIDE SEQUENCE</scope>
    <source>
        <strain evidence="2">Hamamatsu line</strain>
    </source>
</reference>
<evidence type="ECO:0000259" key="1">
    <source>
        <dbReference type="Pfam" id="PF00076"/>
    </source>
</evidence>
<dbReference type="SUPFAM" id="SSF54928">
    <property type="entry name" value="RNA-binding domain, RBD"/>
    <property type="match status" value="1"/>
</dbReference>
<keyword evidence="3" id="KW-1185">Reference proteome</keyword>
<dbReference type="Proteomes" id="UP001165190">
    <property type="component" value="Unassembled WGS sequence"/>
</dbReference>
<name>A0A9W7JET0_HIBTR</name>
<evidence type="ECO:0000313" key="2">
    <source>
        <dbReference type="EMBL" id="GMJ12435.1"/>
    </source>
</evidence>
<protein>
    <recommendedName>
        <fullName evidence="1">RRM domain-containing protein</fullName>
    </recommendedName>
</protein>